<organism evidence="4 5">
    <name type="scientific">Actinotalea ferrariae CF5-4</name>
    <dbReference type="NCBI Taxonomy" id="948458"/>
    <lineage>
        <taxon>Bacteria</taxon>
        <taxon>Bacillati</taxon>
        <taxon>Actinomycetota</taxon>
        <taxon>Actinomycetes</taxon>
        <taxon>Micrococcales</taxon>
        <taxon>Cellulomonadaceae</taxon>
        <taxon>Actinotalea</taxon>
    </lineage>
</organism>
<dbReference type="Gene3D" id="3.40.80.10">
    <property type="entry name" value="Peptidoglycan recognition protein-like"/>
    <property type="match status" value="1"/>
</dbReference>
<feature type="domain" description="SLH" evidence="3">
    <location>
        <begin position="763"/>
        <end position="813"/>
    </location>
</feature>
<feature type="domain" description="SLH" evidence="3">
    <location>
        <begin position="695"/>
        <end position="762"/>
    </location>
</feature>
<dbReference type="InterPro" id="IPR006619">
    <property type="entry name" value="PGRP_domain_met/bac"/>
</dbReference>
<dbReference type="SMART" id="SM00701">
    <property type="entry name" value="PGRP"/>
    <property type="match status" value="1"/>
</dbReference>
<dbReference type="EMBL" id="AXCW01000018">
    <property type="protein sequence ID" value="EYR64791.1"/>
    <property type="molecule type" value="Genomic_DNA"/>
</dbReference>
<evidence type="ECO:0000256" key="2">
    <source>
        <dbReference type="SAM" id="MobiDB-lite"/>
    </source>
</evidence>
<dbReference type="InterPro" id="IPR015510">
    <property type="entry name" value="PGRP"/>
</dbReference>
<evidence type="ECO:0000259" key="3">
    <source>
        <dbReference type="PROSITE" id="PS51272"/>
    </source>
</evidence>
<sequence length="813" mass="83891">MIPMSIRRPASAALAGVGMAASLTLVVGIGVLPAEASAFSTTADPGSPAPTAAASTGQAEDGLETVPLIVEGAAATAVPAAEDLVLPDDETPLAAQRAPGDEALLQRTVPTAGAVVVGLAWRPAGLGSPRAEIRFRTATGWDEWADVEMTRGEGEDEARSGAGALAPVMSEGMVASGADAIEVRISGLDSAPVTDAHLVLVDGGQEATWPGPGWSAASSTGTTATAVGGVLTATGAPAVISRLRWGASDVPPRPECATPDYGTQLDRFVVHHTAGTNAYSAADSPAILRGIQRYHVDARGWCDIGYNVLVDKFGQVFEGRRGGLEELVVGVHASGHNTNTVGVSVLGDYTKVAPTTAAIDALVRVIAWKSYLHGIDPAGSAVKNGVLMPRVIGHRDVAQTSCPGAIQNHLRDIASRARSQMLTYQPEFTRIVANDGVQRVAPAVVEVDIPVPAGWTATLLDSSGTAVARRSGTVTRRATVTTEFATSHEAVLAAGSYSVRFDGVSTNGKVFSSTTPVRLRYPDGFVAQTPRVVLDVQSGSAGLGTLLTTQALGTPTTAAAVLLRVCASGPTTARISPSDLSPAMAFELHVGSGSTGCALGFVGTGLDRQVRVERPAGASGFRVESLGHLPAAGATTPYWDVAASPFRTDIGWVAGQRIATGNVDGSFRPVAPVSRQAIAAFLYRAAGSPAFSAPASPTFVDVSQTHPFFREIEWLAAAGIADGTDLGGGRQEFRPAAAVSRQAMAAFLYRAYDGSPTEEPSGFSDVTGTPFEAEIRWLAATRITTGNPDGTFRPTAPVSRHAMAAFLRRANEV</sequence>
<evidence type="ECO:0000313" key="4">
    <source>
        <dbReference type="EMBL" id="EYR64791.1"/>
    </source>
</evidence>
<proteinExistence type="inferred from homology"/>
<comment type="caution">
    <text evidence="4">The sequence shown here is derived from an EMBL/GenBank/DDBJ whole genome shotgun (WGS) entry which is preliminary data.</text>
</comment>
<feature type="region of interest" description="Disordered" evidence="2">
    <location>
        <begin position="40"/>
        <end position="59"/>
    </location>
</feature>
<dbReference type="PANTHER" id="PTHR11022">
    <property type="entry name" value="PEPTIDOGLYCAN RECOGNITION PROTEIN"/>
    <property type="match status" value="1"/>
</dbReference>
<dbReference type="InterPro" id="IPR036505">
    <property type="entry name" value="Amidase/PGRP_sf"/>
</dbReference>
<dbReference type="PANTHER" id="PTHR11022:SF41">
    <property type="entry name" value="PEPTIDOGLYCAN-RECOGNITION PROTEIN LC-RELATED"/>
    <property type="match status" value="1"/>
</dbReference>
<evidence type="ECO:0000313" key="5">
    <source>
        <dbReference type="Proteomes" id="UP000019753"/>
    </source>
</evidence>
<feature type="domain" description="SLH" evidence="3">
    <location>
        <begin position="633"/>
        <end position="694"/>
    </location>
</feature>
<accession>A0A021VUG3</accession>
<name>A0A021VUG3_9CELL</name>
<dbReference type="SMART" id="SM00644">
    <property type="entry name" value="Ami_2"/>
    <property type="match status" value="1"/>
</dbReference>
<dbReference type="GO" id="GO:0008745">
    <property type="term" value="F:N-acetylmuramoyl-L-alanine amidase activity"/>
    <property type="evidence" value="ECO:0007669"/>
    <property type="project" value="InterPro"/>
</dbReference>
<dbReference type="Pfam" id="PF00395">
    <property type="entry name" value="SLH"/>
    <property type="match status" value="2"/>
</dbReference>
<dbReference type="GO" id="GO:0008270">
    <property type="term" value="F:zinc ion binding"/>
    <property type="evidence" value="ECO:0007669"/>
    <property type="project" value="InterPro"/>
</dbReference>
<dbReference type="InterPro" id="IPR002502">
    <property type="entry name" value="Amidase_domain"/>
</dbReference>
<dbReference type="CDD" id="cd06583">
    <property type="entry name" value="PGRP"/>
    <property type="match status" value="1"/>
</dbReference>
<protein>
    <recommendedName>
        <fullName evidence="3">SLH domain-containing protein</fullName>
    </recommendedName>
</protein>
<gene>
    <name evidence="4" type="ORF">N866_05260</name>
</gene>
<dbReference type="Pfam" id="PF01510">
    <property type="entry name" value="Amidase_2"/>
    <property type="match status" value="1"/>
</dbReference>
<feature type="compositionally biased region" description="Low complexity" evidence="2">
    <location>
        <begin position="40"/>
        <end position="57"/>
    </location>
</feature>
<dbReference type="InterPro" id="IPR001119">
    <property type="entry name" value="SLH_dom"/>
</dbReference>
<dbReference type="Proteomes" id="UP000019753">
    <property type="component" value="Unassembled WGS sequence"/>
</dbReference>
<dbReference type="GO" id="GO:0009253">
    <property type="term" value="P:peptidoglycan catabolic process"/>
    <property type="evidence" value="ECO:0007669"/>
    <property type="project" value="InterPro"/>
</dbReference>
<dbReference type="SUPFAM" id="SSF55846">
    <property type="entry name" value="N-acetylmuramoyl-L-alanine amidase-like"/>
    <property type="match status" value="1"/>
</dbReference>
<comment type="similarity">
    <text evidence="1">Belongs to the N-acetylmuramoyl-L-alanine amidase 2 family.</text>
</comment>
<dbReference type="AlphaFoldDB" id="A0A021VUG3"/>
<evidence type="ECO:0000256" key="1">
    <source>
        <dbReference type="ARBA" id="ARBA00007553"/>
    </source>
</evidence>
<reference evidence="4 5" key="1">
    <citation type="submission" date="2014-01" db="EMBL/GenBank/DDBJ databases">
        <title>Actinotalea ferrariae CF5-4.</title>
        <authorList>
            <person name="Chen F."/>
            <person name="Li Y."/>
            <person name="Wang G."/>
        </authorList>
    </citation>
    <scope>NUCLEOTIDE SEQUENCE [LARGE SCALE GENOMIC DNA]</scope>
    <source>
        <strain evidence="4 5">CF5-4</strain>
    </source>
</reference>
<dbReference type="PROSITE" id="PS51272">
    <property type="entry name" value="SLH"/>
    <property type="match status" value="3"/>
</dbReference>
<keyword evidence="5" id="KW-1185">Reference proteome</keyword>